<dbReference type="RefSeq" id="XP_029345865.1">
    <property type="nucleotide sequence ID" value="XM_029490005.1"/>
</dbReference>
<name>A0A8R2JTB4_ACYPI</name>
<reference evidence="2" key="1">
    <citation type="submission" date="2010-06" db="EMBL/GenBank/DDBJ databases">
        <authorList>
            <person name="Jiang H."/>
            <person name="Abraham K."/>
            <person name="Ali S."/>
            <person name="Alsbrooks S.L."/>
            <person name="Anim B.N."/>
            <person name="Anosike U.S."/>
            <person name="Attaway T."/>
            <person name="Bandaranaike D.P."/>
            <person name="Battles P.K."/>
            <person name="Bell S.N."/>
            <person name="Bell A.V."/>
            <person name="Beltran B."/>
            <person name="Bickham C."/>
            <person name="Bustamante Y."/>
            <person name="Caleb T."/>
            <person name="Canada A."/>
            <person name="Cardenas V."/>
            <person name="Carter K."/>
            <person name="Chacko J."/>
            <person name="Chandrabose M.N."/>
            <person name="Chavez D."/>
            <person name="Chavez A."/>
            <person name="Chen L."/>
            <person name="Chu H.-S."/>
            <person name="Claassen K.J."/>
            <person name="Cockrell R."/>
            <person name="Collins M."/>
            <person name="Cooper J.A."/>
            <person name="Cree A."/>
            <person name="Curry S.M."/>
            <person name="Da Y."/>
            <person name="Dao M.D."/>
            <person name="Das B."/>
            <person name="Davila M.-L."/>
            <person name="Davy-Carroll L."/>
            <person name="Denson S."/>
            <person name="Dinh H."/>
            <person name="Ebong V.E."/>
            <person name="Edwards J.R."/>
            <person name="Egan A."/>
            <person name="El-Daye J."/>
            <person name="Escobedo L."/>
            <person name="Fernandez S."/>
            <person name="Fernando P.R."/>
            <person name="Flagg N."/>
            <person name="Forbes L.D."/>
            <person name="Fowler R.G."/>
            <person name="Fu Q."/>
            <person name="Gabisi R.A."/>
            <person name="Ganer J."/>
            <person name="Garbino Pronczuk A."/>
            <person name="Garcia R.M."/>
            <person name="Garner T."/>
            <person name="Garrett T.E."/>
            <person name="Gonzalez D.A."/>
            <person name="Hamid H."/>
            <person name="Hawkins E.S."/>
            <person name="Hirani K."/>
            <person name="Hogues M.E."/>
            <person name="Hollins B."/>
            <person name="Hsiao C.-H."/>
            <person name="Jabil R."/>
            <person name="James M.L."/>
            <person name="Jhangiani S.N."/>
            <person name="Johnson B."/>
            <person name="Johnson Q."/>
            <person name="Joshi V."/>
            <person name="Kalu J.B."/>
            <person name="Kam C."/>
            <person name="Kashfia A."/>
            <person name="Keebler J."/>
            <person name="Kisamo H."/>
            <person name="Kovar C.L."/>
            <person name="Lago L.A."/>
            <person name="Lai C.-Y."/>
            <person name="Laidlaw J."/>
            <person name="Lara F."/>
            <person name="Le T.-K."/>
            <person name="Lee S.L."/>
            <person name="Legall F.H."/>
            <person name="Lemon S.J."/>
            <person name="Lewis L.R."/>
            <person name="Li B."/>
            <person name="Liu Y."/>
            <person name="Liu Y.-S."/>
            <person name="Lopez J."/>
            <person name="Lozado R.J."/>
            <person name="Lu J."/>
            <person name="Madu R.C."/>
            <person name="Maheshwari M."/>
            <person name="Maheshwari R."/>
            <person name="Malloy K."/>
            <person name="Martinez E."/>
            <person name="Mathew T."/>
            <person name="Mercado I.C."/>
            <person name="Mercado C."/>
            <person name="Meyer B."/>
            <person name="Montgomery K."/>
            <person name="Morgan M.B."/>
            <person name="Munidasa M."/>
            <person name="Nazareth L.V."/>
            <person name="Nelson J."/>
            <person name="Ng B.M."/>
            <person name="Nguyen N.B."/>
            <person name="Nguyen P.Q."/>
            <person name="Nguyen T."/>
            <person name="Obregon M."/>
            <person name="Okwuonu G.O."/>
            <person name="Onwere C.G."/>
            <person name="Orozco G."/>
            <person name="Parra A."/>
            <person name="Patel S."/>
            <person name="Patil S."/>
            <person name="Perez A."/>
            <person name="Perez Y."/>
            <person name="Pham C."/>
            <person name="Primus E.L."/>
            <person name="Pu L.-L."/>
            <person name="Puazo M."/>
            <person name="Qin X."/>
            <person name="Quiroz J.B."/>
            <person name="Reese J."/>
            <person name="Richards S."/>
            <person name="Rives C.M."/>
            <person name="Robberts R."/>
            <person name="Ruiz S.J."/>
            <person name="Ruiz M.J."/>
            <person name="Santibanez J."/>
            <person name="Schneider B.W."/>
            <person name="Sisson I."/>
            <person name="Smith M."/>
            <person name="Sodergren E."/>
            <person name="Song X.-Z."/>
            <person name="Song B.B."/>
            <person name="Summersgill H."/>
            <person name="Thelus R."/>
            <person name="Thornton R.D."/>
            <person name="Trejos Z.Y."/>
            <person name="Usmani K."/>
            <person name="Vattathil S."/>
            <person name="Villasana D."/>
            <person name="Walker D.L."/>
            <person name="Wang S."/>
            <person name="Wang K."/>
            <person name="White C.S."/>
            <person name="Williams A.C."/>
            <person name="Williamson J."/>
            <person name="Wilson K."/>
            <person name="Woghiren I.O."/>
            <person name="Woodworth J.R."/>
            <person name="Worley K.C."/>
            <person name="Wright R.A."/>
            <person name="Wu W."/>
            <person name="Young L."/>
            <person name="Zhang L."/>
            <person name="Zhang J."/>
            <person name="Zhu Y."/>
            <person name="Muzny D.M."/>
            <person name="Weinstock G."/>
            <person name="Gibbs R.A."/>
        </authorList>
    </citation>
    <scope>NUCLEOTIDE SEQUENCE [LARGE SCALE GENOMIC DNA]</scope>
    <source>
        <strain evidence="2">LSR1</strain>
    </source>
</reference>
<organism evidence="1 2">
    <name type="scientific">Acyrthosiphon pisum</name>
    <name type="common">Pea aphid</name>
    <dbReference type="NCBI Taxonomy" id="7029"/>
    <lineage>
        <taxon>Eukaryota</taxon>
        <taxon>Metazoa</taxon>
        <taxon>Ecdysozoa</taxon>
        <taxon>Arthropoda</taxon>
        <taxon>Hexapoda</taxon>
        <taxon>Insecta</taxon>
        <taxon>Pterygota</taxon>
        <taxon>Neoptera</taxon>
        <taxon>Paraneoptera</taxon>
        <taxon>Hemiptera</taxon>
        <taxon>Sternorrhyncha</taxon>
        <taxon>Aphidomorpha</taxon>
        <taxon>Aphidoidea</taxon>
        <taxon>Aphididae</taxon>
        <taxon>Macrosiphini</taxon>
        <taxon>Acyrthosiphon</taxon>
    </lineage>
</organism>
<evidence type="ECO:0000313" key="1">
    <source>
        <dbReference type="EnsemblMetazoa" id="XP_029345865.1"/>
    </source>
</evidence>
<reference evidence="1" key="2">
    <citation type="submission" date="2022-06" db="UniProtKB">
        <authorList>
            <consortium name="EnsemblMetazoa"/>
        </authorList>
    </citation>
    <scope>IDENTIFICATION</scope>
</reference>
<dbReference type="OrthoDB" id="10067219at2759"/>
<keyword evidence="2" id="KW-1185">Reference proteome</keyword>
<dbReference type="EnsemblMetazoa" id="XM_029490005.1">
    <property type="protein sequence ID" value="XP_029345865.1"/>
    <property type="gene ID" value="LOC103311996"/>
</dbReference>
<dbReference type="GeneID" id="103311996"/>
<protein>
    <submittedName>
        <fullName evidence="1">Uncharacterized protein</fullName>
    </submittedName>
</protein>
<evidence type="ECO:0000313" key="2">
    <source>
        <dbReference type="Proteomes" id="UP000007819"/>
    </source>
</evidence>
<proteinExistence type="predicted"/>
<accession>A0A8R2JTB4</accession>
<dbReference type="Proteomes" id="UP000007819">
    <property type="component" value="Chromosome A2"/>
</dbReference>
<sequence length="131" mass="15221">MVETDNAQCDGDRSTEVMDRAAVMYQQNSMKTELRSPADCCGRSTRYFTDHYYPHSPTNFRSLATRNLYYDYYDPPAMVTHKKDPDAKTYYGQDANDNATRYSTQGKLTVIKLRPILNIMTLYNNNNNNLY</sequence>
<dbReference type="KEGG" id="api:103311996"/>
<dbReference type="AlphaFoldDB" id="A0A8R2JTB4"/>